<proteinExistence type="predicted"/>
<dbReference type="RefSeq" id="WP_218595733.1">
    <property type="nucleotide sequence ID" value="NZ_JADQDE010000307.1"/>
</dbReference>
<organism evidence="1 2">
    <name type="scientific">Pseudonocardia oceani</name>
    <dbReference type="NCBI Taxonomy" id="2792013"/>
    <lineage>
        <taxon>Bacteria</taxon>
        <taxon>Bacillati</taxon>
        <taxon>Actinomycetota</taxon>
        <taxon>Actinomycetes</taxon>
        <taxon>Pseudonocardiales</taxon>
        <taxon>Pseudonocardiaceae</taxon>
        <taxon>Pseudonocardia</taxon>
    </lineage>
</organism>
<evidence type="ECO:0000313" key="1">
    <source>
        <dbReference type="EMBL" id="MBW0128492.1"/>
    </source>
</evidence>
<evidence type="ECO:0000313" key="2">
    <source>
        <dbReference type="Proteomes" id="UP000694300"/>
    </source>
</evidence>
<reference evidence="1 2" key="1">
    <citation type="submission" date="2020-11" db="EMBL/GenBank/DDBJ databases">
        <title>Pseudonocardia abyssalis sp. nov. and Pseudonocardia oceani sp. nov., description and phylogenomic analysis of two novel actinomycetes isolated from the deep Southern Ocean.</title>
        <authorList>
            <person name="Parra J."/>
        </authorList>
    </citation>
    <scope>NUCLEOTIDE SEQUENCE [LARGE SCALE GENOMIC DNA]</scope>
    <source>
        <strain evidence="2">KRD185</strain>
    </source>
</reference>
<keyword evidence="2" id="KW-1185">Reference proteome</keyword>
<comment type="caution">
    <text evidence="1">The sequence shown here is derived from an EMBL/GenBank/DDBJ whole genome shotgun (WGS) entry which is preliminary data.</text>
</comment>
<dbReference type="EMBL" id="JADQDF010000001">
    <property type="protein sequence ID" value="MBW0128492.1"/>
    <property type="molecule type" value="Genomic_DNA"/>
</dbReference>
<protein>
    <recommendedName>
        <fullName evidence="3">Immunity protein 8 of polymorphic toxin system</fullName>
    </recommendedName>
</protein>
<sequence length="145" mass="15967">MTVTTGLFQIDPWMTGTGDRDSQAVGTAELGLDPAGAPWASLRLRMPSLDDPEWVGGRWLRVDLVERCLEYLVDLDGEVSREAVWPYDSVELADVRHLADDESLLHTFAGMVAAATELQVRTLTDEVVGLYGLDGTRWAPPARPE</sequence>
<gene>
    <name evidence="1" type="ORF">I4I82_12455</name>
</gene>
<accession>A0ABS6U8G2</accession>
<name>A0ABS6U8G2_9PSEU</name>
<dbReference type="Proteomes" id="UP000694300">
    <property type="component" value="Unassembled WGS sequence"/>
</dbReference>
<evidence type="ECO:0008006" key="3">
    <source>
        <dbReference type="Google" id="ProtNLM"/>
    </source>
</evidence>